<accession>A0A803JTX2</accession>
<dbReference type="GO" id="GO:0006313">
    <property type="term" value="P:DNA transposition"/>
    <property type="evidence" value="ECO:0007669"/>
    <property type="project" value="InterPro"/>
</dbReference>
<dbReference type="PANTHER" id="PTHR23022">
    <property type="entry name" value="TRANSPOSABLE ELEMENT-RELATED"/>
    <property type="match status" value="1"/>
</dbReference>
<organism evidence="2">
    <name type="scientific">Xenopus tropicalis</name>
    <name type="common">Western clawed frog</name>
    <name type="synonym">Silurana tropicalis</name>
    <dbReference type="NCBI Taxonomy" id="8364"/>
    <lineage>
        <taxon>Eukaryota</taxon>
        <taxon>Metazoa</taxon>
        <taxon>Chordata</taxon>
        <taxon>Craniata</taxon>
        <taxon>Vertebrata</taxon>
        <taxon>Euteleostomi</taxon>
        <taxon>Amphibia</taxon>
        <taxon>Batrachia</taxon>
        <taxon>Anura</taxon>
        <taxon>Pipoidea</taxon>
        <taxon>Pipidae</taxon>
        <taxon>Xenopodinae</taxon>
        <taxon>Xenopus</taxon>
        <taxon>Silurana</taxon>
    </lineage>
</organism>
<evidence type="ECO:0000259" key="1">
    <source>
        <dbReference type="Pfam" id="PF01498"/>
    </source>
</evidence>
<dbReference type="GO" id="GO:0015074">
    <property type="term" value="P:DNA integration"/>
    <property type="evidence" value="ECO:0007669"/>
    <property type="project" value="InterPro"/>
</dbReference>
<dbReference type="InParanoid" id="A0A803JTX2"/>
<sequence>MQRIVRMVADNPKITSKDLQEHLAADGVSVHRSTTQRNLHKEHLYGRVMRKKHSHHKQSRLLYTKTHLDKPQSFGNKVLWTDETKMELFRHNKKRFAWRKKNTAFQVKHLLPTGKFGGGSIMLWGCVASSGTEALVKVEGRINSTQNQPNLRDNVQESVRVEVTQGLDIPTRQ</sequence>
<dbReference type="Gene3D" id="3.30.420.10">
    <property type="entry name" value="Ribonuclease H-like superfamily/Ribonuclease H"/>
    <property type="match status" value="1"/>
</dbReference>
<dbReference type="Ensembl" id="ENSXETT00000105906">
    <property type="protein sequence ID" value="ENSXETP00000111459"/>
    <property type="gene ID" value="ENSXETG00000041997"/>
</dbReference>
<feature type="domain" description="Transposase Tc1-like" evidence="1">
    <location>
        <begin position="3"/>
        <end position="69"/>
    </location>
</feature>
<dbReference type="Pfam" id="PF01498">
    <property type="entry name" value="HTH_Tnp_Tc3_2"/>
    <property type="match status" value="1"/>
</dbReference>
<reference evidence="2" key="1">
    <citation type="journal article" date="2010" name="Science">
        <title>The genome of the Western clawed frog Xenopus tropicalis.</title>
        <authorList>
            <person name="Hellsten U."/>
            <person name="Harland R.M."/>
            <person name="Gilchrist M.J."/>
            <person name="Hendrix D."/>
            <person name="Jurka J."/>
            <person name="Kapitonov V."/>
            <person name="Ovcharenko I."/>
            <person name="Putnam N.H."/>
            <person name="Shu S."/>
            <person name="Taher L."/>
            <person name="Blitz I.L."/>
            <person name="Blumberg B."/>
            <person name="Dichmann D.S."/>
            <person name="Dubchak I."/>
            <person name="Amaya E."/>
            <person name="Detter J.C."/>
            <person name="Fletcher R."/>
            <person name="Gerhard D.S."/>
            <person name="Goodstein D."/>
            <person name="Graves T."/>
            <person name="Grigoriev I.V."/>
            <person name="Grimwood J."/>
            <person name="Kawashima T."/>
            <person name="Lindquist E."/>
            <person name="Lucas S.M."/>
            <person name="Mead P.E."/>
            <person name="Mitros T."/>
            <person name="Ogino H."/>
            <person name="Ohta Y."/>
            <person name="Poliakov A.V."/>
            <person name="Pollet N."/>
            <person name="Robert J."/>
            <person name="Salamov A."/>
            <person name="Sater A.K."/>
            <person name="Schmutz J."/>
            <person name="Terry A."/>
            <person name="Vize P.D."/>
            <person name="Warren W.C."/>
            <person name="Wells D."/>
            <person name="Wills A."/>
            <person name="Wilson R.K."/>
            <person name="Zimmerman L.B."/>
            <person name="Zorn A.M."/>
            <person name="Grainger R."/>
            <person name="Grammer T."/>
            <person name="Khokha M.K."/>
            <person name="Richardson P.M."/>
            <person name="Rokhsar D.S."/>
        </authorList>
    </citation>
    <scope>NUCLEOTIDE SEQUENCE [LARGE SCALE GENOMIC DNA]</scope>
    <source>
        <strain evidence="2">Nigerian</strain>
    </source>
</reference>
<dbReference type="PANTHER" id="PTHR23022:SF135">
    <property type="entry name" value="SI:DKEY-77F5.3"/>
    <property type="match status" value="1"/>
</dbReference>
<dbReference type="GeneTree" id="ENSGT01140000282498"/>
<dbReference type="AlphaFoldDB" id="A0A803JTX2"/>
<evidence type="ECO:0000313" key="2">
    <source>
        <dbReference type="Ensembl" id="ENSXETP00000111459"/>
    </source>
</evidence>
<dbReference type="InterPro" id="IPR052338">
    <property type="entry name" value="Transposase_5"/>
</dbReference>
<protein>
    <recommendedName>
        <fullName evidence="1">Transposase Tc1-like domain-containing protein</fullName>
    </recommendedName>
</protein>
<reference evidence="2" key="2">
    <citation type="submission" date="2021-03" db="UniProtKB">
        <authorList>
            <consortium name="Ensembl"/>
        </authorList>
    </citation>
    <scope>IDENTIFICATION</scope>
</reference>
<dbReference type="GO" id="GO:0003677">
    <property type="term" value="F:DNA binding"/>
    <property type="evidence" value="ECO:0007669"/>
    <property type="project" value="InterPro"/>
</dbReference>
<name>A0A803JTX2_XENTR</name>
<dbReference type="InterPro" id="IPR002492">
    <property type="entry name" value="Transposase_Tc1-like"/>
</dbReference>
<proteinExistence type="predicted"/>
<dbReference type="InterPro" id="IPR036397">
    <property type="entry name" value="RNaseH_sf"/>
</dbReference>